<dbReference type="HAMAP" id="MF_01077">
    <property type="entry name" value="RimP"/>
    <property type="match status" value="1"/>
</dbReference>
<dbReference type="GO" id="GO:0006412">
    <property type="term" value="P:translation"/>
    <property type="evidence" value="ECO:0007669"/>
    <property type="project" value="TreeGrafter"/>
</dbReference>
<dbReference type="Gene3D" id="3.30.300.70">
    <property type="entry name" value="RimP-like superfamily, N-terminal"/>
    <property type="match status" value="1"/>
</dbReference>
<comment type="similarity">
    <text evidence="3">Belongs to the RimP family.</text>
</comment>
<dbReference type="InterPro" id="IPR028998">
    <property type="entry name" value="RimP_C"/>
</dbReference>
<dbReference type="CDD" id="cd01734">
    <property type="entry name" value="YlxS_C"/>
    <property type="match status" value="1"/>
</dbReference>
<accession>A0A6J4MFS5</accession>
<dbReference type="NCBIfam" id="NF000930">
    <property type="entry name" value="PRK00092.2-2"/>
    <property type="match status" value="1"/>
</dbReference>
<comment type="function">
    <text evidence="3">Required for maturation of 30S ribosomal subunits.</text>
</comment>
<dbReference type="SUPFAM" id="SSF75420">
    <property type="entry name" value="YhbC-like, N-terminal domain"/>
    <property type="match status" value="1"/>
</dbReference>
<comment type="subcellular location">
    <subcellularLocation>
        <location evidence="3">Cytoplasm</location>
    </subcellularLocation>
</comment>
<gene>
    <name evidence="3" type="primary">rimP</name>
    <name evidence="6" type="ORF">AVDCRST_MAG07-3413</name>
</gene>
<sequence length="171" mass="17985">MTASSHLTEVLTPLVAAAGYDLEDLRVSAAGKRSVVRVVVDKDGGVTLDDVADISRVVSDALDVEDEADPTLLGTSYVLEVSSPGVDRPLTQPRHWRRNAGRLVTATLREGAPVTGRISAADDDAVTLDVAGAPRVLPYADVVKGLVQVELIRAAEPDADDLTDDEDGDDA</sequence>
<evidence type="ECO:0000313" key="6">
    <source>
        <dbReference type="EMBL" id="CAA9356693.1"/>
    </source>
</evidence>
<feature type="domain" description="Ribosome maturation factor RimP C-terminal" evidence="5">
    <location>
        <begin position="90"/>
        <end position="150"/>
    </location>
</feature>
<name>A0A6J4MFS5_9ACTN</name>
<dbReference type="InterPro" id="IPR036847">
    <property type="entry name" value="RimP_C_sf"/>
</dbReference>
<proteinExistence type="inferred from homology"/>
<organism evidence="6">
    <name type="scientific">uncultured Frankineae bacterium</name>
    <dbReference type="NCBI Taxonomy" id="437475"/>
    <lineage>
        <taxon>Bacteria</taxon>
        <taxon>Bacillati</taxon>
        <taxon>Actinomycetota</taxon>
        <taxon>Actinomycetes</taxon>
        <taxon>Frankiales</taxon>
        <taxon>environmental samples</taxon>
    </lineage>
</organism>
<keyword evidence="1 3" id="KW-0963">Cytoplasm</keyword>
<dbReference type="InterPro" id="IPR035956">
    <property type="entry name" value="RimP_N_sf"/>
</dbReference>
<dbReference type="PANTHER" id="PTHR33867">
    <property type="entry name" value="RIBOSOME MATURATION FACTOR RIMP"/>
    <property type="match status" value="1"/>
</dbReference>
<dbReference type="InterPro" id="IPR028989">
    <property type="entry name" value="RimP_N"/>
</dbReference>
<keyword evidence="2 3" id="KW-0690">Ribosome biogenesis</keyword>
<evidence type="ECO:0000256" key="3">
    <source>
        <dbReference type="HAMAP-Rule" id="MF_01077"/>
    </source>
</evidence>
<feature type="domain" description="Ribosome maturation factor RimP N-terminal" evidence="4">
    <location>
        <begin position="11"/>
        <end position="87"/>
    </location>
</feature>
<dbReference type="GO" id="GO:0000028">
    <property type="term" value="P:ribosomal small subunit assembly"/>
    <property type="evidence" value="ECO:0007669"/>
    <property type="project" value="TreeGrafter"/>
</dbReference>
<dbReference type="Pfam" id="PF17384">
    <property type="entry name" value="DUF150_C"/>
    <property type="match status" value="1"/>
</dbReference>
<dbReference type="InterPro" id="IPR003728">
    <property type="entry name" value="Ribosome_maturation_RimP"/>
</dbReference>
<evidence type="ECO:0000256" key="1">
    <source>
        <dbReference type="ARBA" id="ARBA00022490"/>
    </source>
</evidence>
<dbReference type="Pfam" id="PF02576">
    <property type="entry name" value="RimP_N"/>
    <property type="match status" value="1"/>
</dbReference>
<evidence type="ECO:0000259" key="5">
    <source>
        <dbReference type="Pfam" id="PF17384"/>
    </source>
</evidence>
<evidence type="ECO:0000256" key="2">
    <source>
        <dbReference type="ARBA" id="ARBA00022517"/>
    </source>
</evidence>
<reference evidence="6" key="1">
    <citation type="submission" date="2020-02" db="EMBL/GenBank/DDBJ databases">
        <authorList>
            <person name="Meier V. D."/>
        </authorList>
    </citation>
    <scope>NUCLEOTIDE SEQUENCE</scope>
    <source>
        <strain evidence="6">AVDCRST_MAG07</strain>
    </source>
</reference>
<evidence type="ECO:0000259" key="4">
    <source>
        <dbReference type="Pfam" id="PF02576"/>
    </source>
</evidence>
<dbReference type="PANTHER" id="PTHR33867:SF1">
    <property type="entry name" value="RIBOSOME MATURATION FACTOR RIMP"/>
    <property type="match status" value="1"/>
</dbReference>
<protein>
    <recommendedName>
        <fullName evidence="3">Ribosome maturation factor RimP</fullName>
    </recommendedName>
</protein>
<dbReference type="SUPFAM" id="SSF74942">
    <property type="entry name" value="YhbC-like, C-terminal domain"/>
    <property type="match status" value="1"/>
</dbReference>
<dbReference type="GO" id="GO:0005829">
    <property type="term" value="C:cytosol"/>
    <property type="evidence" value="ECO:0007669"/>
    <property type="project" value="TreeGrafter"/>
</dbReference>
<dbReference type="EMBL" id="CADCUB010000163">
    <property type="protein sequence ID" value="CAA9356693.1"/>
    <property type="molecule type" value="Genomic_DNA"/>
</dbReference>
<dbReference type="AlphaFoldDB" id="A0A6J4MFS5"/>